<protein>
    <recommendedName>
        <fullName evidence="2">BTB domain-containing protein</fullName>
    </recommendedName>
</protein>
<dbReference type="AlphaFoldDB" id="A0A8H7Y0M6"/>
<name>A0A8H7Y0M6_PSICU</name>
<sequence>MVPGEDIQYQDWEFMVTTPPSSSGSHWTASDSPSFAVTSPNLTFDSTAPMADNIAPNEPTNVKIVENWWSENTGFVILEAEGRLFKMLATLFLRKSPVFKAAYDGSPTSPPVFCKKIYVGSGSEIIQKTQGKDIIVFEMLDVTAKEAEEFVHALLDPEHFDRPPKKEKFEVILAIFKLASLYEVNYLRRNALAHLELAYPCTNIEDWDSREQRSTFSVDRSAEFYQTIPHTLTNTFSLIELCMAHRAFWILPAAFYECCLYNVDKILEHPKWAECNDDSLLPAIKNKIITGFISQKEETSRVLSFLHVSLPQCNSSRKCNEIRQGELANIYITRGNKRRDMDFLGTVWDKGDWDEFGEQGMCGQCLSMCRSYHNNFRVDAWENLPSLYDLPDWDSLRELRSHVMKY</sequence>
<comment type="caution">
    <text evidence="1">The sequence shown here is derived from an EMBL/GenBank/DDBJ whole genome shotgun (WGS) entry which is preliminary data.</text>
</comment>
<proteinExistence type="predicted"/>
<reference evidence="1" key="1">
    <citation type="submission" date="2021-02" db="EMBL/GenBank/DDBJ databases">
        <title>Psilocybe cubensis genome.</title>
        <authorList>
            <person name="Mckernan K.J."/>
            <person name="Crawford S."/>
            <person name="Trippe A."/>
            <person name="Kane L.T."/>
            <person name="Mclaughlin S."/>
        </authorList>
    </citation>
    <scope>NUCLEOTIDE SEQUENCE [LARGE SCALE GENOMIC DNA]</scope>
    <source>
        <strain evidence="1">MGC-MH-2018</strain>
    </source>
</reference>
<organism evidence="1">
    <name type="scientific">Psilocybe cubensis</name>
    <name type="common">Psychedelic mushroom</name>
    <name type="synonym">Stropharia cubensis</name>
    <dbReference type="NCBI Taxonomy" id="181762"/>
    <lineage>
        <taxon>Eukaryota</taxon>
        <taxon>Fungi</taxon>
        <taxon>Dikarya</taxon>
        <taxon>Basidiomycota</taxon>
        <taxon>Agaricomycotina</taxon>
        <taxon>Agaricomycetes</taxon>
        <taxon>Agaricomycetidae</taxon>
        <taxon>Agaricales</taxon>
        <taxon>Agaricineae</taxon>
        <taxon>Strophariaceae</taxon>
        <taxon>Psilocybe</taxon>
    </lineage>
</organism>
<evidence type="ECO:0008006" key="2">
    <source>
        <dbReference type="Google" id="ProtNLM"/>
    </source>
</evidence>
<dbReference type="OrthoDB" id="3036049at2759"/>
<accession>A0A8H7Y0M6</accession>
<gene>
    <name evidence="1" type="ORF">JR316_005615</name>
</gene>
<evidence type="ECO:0000313" key="1">
    <source>
        <dbReference type="EMBL" id="KAG5169059.1"/>
    </source>
</evidence>
<dbReference type="EMBL" id="JAFIQS010000005">
    <property type="protein sequence ID" value="KAG5169059.1"/>
    <property type="molecule type" value="Genomic_DNA"/>
</dbReference>